<evidence type="ECO:0000313" key="3">
    <source>
        <dbReference type="Proteomes" id="UP000308671"/>
    </source>
</evidence>
<sequence length="97" mass="11392">MYDDEHGNDTRSKRKRTRLRERKEEGERHRINWTQDEGDKDFPGSSLAWHTSYFTTLCWTSTFPTQGFLGNAKNNTGMEQGNWMAYVMVMDMGMGME</sequence>
<evidence type="ECO:0000256" key="1">
    <source>
        <dbReference type="SAM" id="MobiDB-lite"/>
    </source>
</evidence>
<reference evidence="2 3" key="1">
    <citation type="submission" date="2017-12" db="EMBL/GenBank/DDBJ databases">
        <title>Comparative genomics of Botrytis spp.</title>
        <authorList>
            <person name="Valero-Jimenez C.A."/>
            <person name="Tapia P."/>
            <person name="Veloso J."/>
            <person name="Silva-Moreno E."/>
            <person name="Staats M."/>
            <person name="Valdes J.H."/>
            <person name="Van Kan J.A.L."/>
        </authorList>
    </citation>
    <scope>NUCLEOTIDE SEQUENCE [LARGE SCALE GENOMIC DNA]</scope>
    <source>
        <strain evidence="2 3">MUCL435</strain>
    </source>
</reference>
<gene>
    <name evidence="2" type="ORF">BGAL_0286g00080</name>
</gene>
<name>A0A4S8R3U8_9HELO</name>
<protein>
    <submittedName>
        <fullName evidence="2">Uncharacterized protein</fullName>
    </submittedName>
</protein>
<comment type="caution">
    <text evidence="2">The sequence shown here is derived from an EMBL/GenBank/DDBJ whole genome shotgun (WGS) entry which is preliminary data.</text>
</comment>
<dbReference type="AlphaFoldDB" id="A0A4S8R3U8"/>
<evidence type="ECO:0000313" key="2">
    <source>
        <dbReference type="EMBL" id="THV47824.1"/>
    </source>
</evidence>
<organism evidence="2 3">
    <name type="scientific">Botrytis galanthina</name>
    <dbReference type="NCBI Taxonomy" id="278940"/>
    <lineage>
        <taxon>Eukaryota</taxon>
        <taxon>Fungi</taxon>
        <taxon>Dikarya</taxon>
        <taxon>Ascomycota</taxon>
        <taxon>Pezizomycotina</taxon>
        <taxon>Leotiomycetes</taxon>
        <taxon>Helotiales</taxon>
        <taxon>Sclerotiniaceae</taxon>
        <taxon>Botrytis</taxon>
    </lineage>
</organism>
<feature type="region of interest" description="Disordered" evidence="1">
    <location>
        <begin position="1"/>
        <end position="40"/>
    </location>
</feature>
<keyword evidence="3" id="KW-1185">Reference proteome</keyword>
<feature type="compositionally biased region" description="Basic and acidic residues" evidence="1">
    <location>
        <begin position="1"/>
        <end position="11"/>
    </location>
</feature>
<dbReference type="EMBL" id="PQXL01000286">
    <property type="protein sequence ID" value="THV47824.1"/>
    <property type="molecule type" value="Genomic_DNA"/>
</dbReference>
<feature type="compositionally biased region" description="Basic and acidic residues" evidence="1">
    <location>
        <begin position="21"/>
        <end position="30"/>
    </location>
</feature>
<accession>A0A4S8R3U8</accession>
<dbReference type="Proteomes" id="UP000308671">
    <property type="component" value="Unassembled WGS sequence"/>
</dbReference>
<proteinExistence type="predicted"/>